<comment type="caution">
    <text evidence="1">The sequence shown here is derived from an EMBL/GenBank/DDBJ whole genome shotgun (WGS) entry which is preliminary data.</text>
</comment>
<protein>
    <submittedName>
        <fullName evidence="1">DUF2509 family protein</fullName>
    </submittedName>
</protein>
<name>A0ABU9V349_9ENTR</name>
<dbReference type="RefSeq" id="WP_343193634.1">
    <property type="nucleotide sequence ID" value="NZ_JBCIVJ010000005.1"/>
</dbReference>
<dbReference type="EMBL" id="JBCIVJ010000005">
    <property type="protein sequence ID" value="MEN0579084.1"/>
    <property type="molecule type" value="Genomic_DNA"/>
</dbReference>
<dbReference type="InterPro" id="IPR019652">
    <property type="entry name" value="DUF2509"/>
</dbReference>
<accession>A0ABU9V349</accession>
<dbReference type="NCBIfam" id="NF008569">
    <property type="entry name" value="PRK11521.1"/>
    <property type="match status" value="1"/>
</dbReference>
<organism evidence="1 2">
    <name type="scientific">Phytobacter palmae</name>
    <dbReference type="NCBI Taxonomy" id="1855371"/>
    <lineage>
        <taxon>Bacteria</taxon>
        <taxon>Pseudomonadati</taxon>
        <taxon>Pseudomonadota</taxon>
        <taxon>Gammaproteobacteria</taxon>
        <taxon>Enterobacterales</taxon>
        <taxon>Enterobacteriaceae</taxon>
        <taxon>Phytobacter</taxon>
    </lineage>
</organism>
<gene>
    <name evidence="1" type="ORF">AAIG39_08695</name>
</gene>
<dbReference type="Pfam" id="PF10713">
    <property type="entry name" value="DUF2509"/>
    <property type="match status" value="1"/>
</dbReference>
<evidence type="ECO:0000313" key="2">
    <source>
        <dbReference type="Proteomes" id="UP001411173"/>
    </source>
</evidence>
<sequence length="140" mass="16103">MNRQRGMSSLALVLLILMLGSLMLNGLNQQLNTHIRRTSSESEHLRQYAQVQSAMMWAQRYPWQREPVLQCLRHPSEPWLACLHVLSDQAVLLTAGSGKQRLWRGGRIERNNIVFSAHGWSDFCPHKETELCQIPQNNAD</sequence>
<dbReference type="Proteomes" id="UP001411173">
    <property type="component" value="Unassembled WGS sequence"/>
</dbReference>
<reference evidence="1 2" key="1">
    <citation type="submission" date="2024-02" db="EMBL/GenBank/DDBJ databases">
        <title>Whole genome of MDR Enterobacteriaceae from southern Thailand.</title>
        <authorList>
            <person name="Surachat K."/>
        </authorList>
    </citation>
    <scope>NUCLEOTIDE SEQUENCE [LARGE SCALE GENOMIC DNA]</scope>
    <source>
        <strain evidence="1 2">PSU_29</strain>
    </source>
</reference>
<evidence type="ECO:0000313" key="1">
    <source>
        <dbReference type="EMBL" id="MEN0579084.1"/>
    </source>
</evidence>
<keyword evidence="2" id="KW-1185">Reference proteome</keyword>
<proteinExistence type="predicted"/>